<dbReference type="PROSITE" id="PS01359">
    <property type="entry name" value="ZF_PHD_1"/>
    <property type="match status" value="1"/>
</dbReference>
<keyword evidence="2" id="KW-0479">Metal-binding</keyword>
<dbReference type="InterPro" id="IPR019787">
    <property type="entry name" value="Znf_PHD-finger"/>
</dbReference>
<keyword evidence="3" id="KW-0677">Repeat</keyword>
<sequence length="776" mass="89521">MSSSASASRKRKGPLRLPDGRFMSLAEARALEKPREECNYKDIYEDLSVTKPLSIYFSVTENSLMNGTVYGVNGYGEKPKTPSFREFVQEKPVDKVDKAMEAVGYAQSDVHEMSEAYIRSFVSQNDPALGNYSFGNADDNAPPRKKRKRQIRVEYDMDEQDGKFLEMLNQKREREEDLCEVSKEIFEITMTLLETEWFILERRMPPKTKDPNNANNSELTPSTEEQKCIICDESECDNSNAIVFCDGCDMAVHQECYGVPFIPEGQWLCNKCSISPRHTVSCVFCPNDNVGAFKPTDTGHWAHALCTLWIPEVTVKHPVYMEPVTGLTRIPRGRWKLCCYICKCRMGACIQCANKNCFQAFHPTCAQKASLYMKMTLGAHGAINNPGSLYAYCDNHTPEEHRDQVDVRSAQQYYEDTLDRHAYTGNEWEKLFKGQSAIRQNVKYVRRANENVRPWRTEKGTPVVPAVIVEKLHKVMKKFQVSKLRPFIQQVSRYWALKRQMKRGAALSKRLQLALEVDPNQQLSQAEAASKLAHYEGLLNDLERLRVLTEQVRQREELKLKVVEEQKSINELVYFPTIYFLRQTWSVLLHFEQNHMGIFTVNGNAQKAKDSLNDKYTHYKYACIEDFVHDLHTLFNEVHKAYGQESEKSKELANFQTSTLKQLIDEAQAKSSSLPRDQQTNLPDFKNFLPSGLFINEDEVWSGARLRREMSPLSDLDDEELTRLEAGTITTNNSESLHHEQVSEPQPQPGLRKEQEKGKQQPLPKKSRRRKWRRHY</sequence>
<evidence type="ECO:0000259" key="9">
    <source>
        <dbReference type="PROSITE" id="PS50016"/>
    </source>
</evidence>
<dbReference type="VEuPathDB" id="FungiDB:TRICI_005405"/>
<evidence type="ECO:0000256" key="3">
    <source>
        <dbReference type="ARBA" id="ARBA00022737"/>
    </source>
</evidence>
<feature type="domain" description="PHD-type" evidence="9">
    <location>
        <begin position="225"/>
        <end position="275"/>
    </location>
</feature>
<dbReference type="Proteomes" id="UP000761534">
    <property type="component" value="Unassembled WGS sequence"/>
</dbReference>
<evidence type="ECO:0000256" key="7">
    <source>
        <dbReference type="PROSITE-ProRule" id="PRU00146"/>
    </source>
</evidence>
<dbReference type="Pfam" id="PF10513">
    <property type="entry name" value="EPL1"/>
    <property type="match status" value="1"/>
</dbReference>
<keyword evidence="6" id="KW-0539">Nucleus</keyword>
<dbReference type="SMART" id="SM00249">
    <property type="entry name" value="PHD"/>
    <property type="match status" value="2"/>
</dbReference>
<organism evidence="11 12">
    <name type="scientific">Trichomonascus ciferrii</name>
    <dbReference type="NCBI Taxonomy" id="44093"/>
    <lineage>
        <taxon>Eukaryota</taxon>
        <taxon>Fungi</taxon>
        <taxon>Dikarya</taxon>
        <taxon>Ascomycota</taxon>
        <taxon>Saccharomycotina</taxon>
        <taxon>Dipodascomycetes</taxon>
        <taxon>Dipodascales</taxon>
        <taxon>Trichomonascaceae</taxon>
        <taxon>Trichomonascus</taxon>
        <taxon>Trichomonascus ciferrii complex</taxon>
    </lineage>
</organism>
<evidence type="ECO:0000256" key="5">
    <source>
        <dbReference type="ARBA" id="ARBA00022833"/>
    </source>
</evidence>
<dbReference type="InterPro" id="IPR050701">
    <property type="entry name" value="Histone_Mod_Regulator"/>
</dbReference>
<dbReference type="InterPro" id="IPR019786">
    <property type="entry name" value="Zinc_finger_PHD-type_CS"/>
</dbReference>
<dbReference type="InterPro" id="IPR001965">
    <property type="entry name" value="Znf_PHD"/>
</dbReference>
<feature type="compositionally biased region" description="Basic residues" evidence="8">
    <location>
        <begin position="765"/>
        <end position="776"/>
    </location>
</feature>
<feature type="region of interest" description="Disordered" evidence="8">
    <location>
        <begin position="730"/>
        <end position="776"/>
    </location>
</feature>
<keyword evidence="12" id="KW-1185">Reference proteome</keyword>
<feature type="domain" description="PHD-type" evidence="10">
    <location>
        <begin position="279"/>
        <end position="397"/>
    </location>
</feature>
<keyword evidence="4 7" id="KW-0863">Zinc-finger</keyword>
<dbReference type="PANTHER" id="PTHR13793:SF107">
    <property type="entry name" value="BROMODOMAIN-CONTAINING PROTEIN HOMOLOG"/>
    <property type="match status" value="1"/>
</dbReference>
<evidence type="ECO:0000256" key="6">
    <source>
        <dbReference type="ARBA" id="ARBA00023242"/>
    </source>
</evidence>
<dbReference type="GO" id="GO:0005634">
    <property type="term" value="C:nucleus"/>
    <property type="evidence" value="ECO:0007669"/>
    <property type="project" value="UniProtKB-SubCell"/>
</dbReference>
<dbReference type="Pfam" id="PF13831">
    <property type="entry name" value="PHD_2"/>
    <property type="match status" value="1"/>
</dbReference>
<evidence type="ECO:0000313" key="11">
    <source>
        <dbReference type="EMBL" id="KAA8904708.1"/>
    </source>
</evidence>
<dbReference type="OrthoDB" id="20839at2759"/>
<dbReference type="CDD" id="cd15492">
    <property type="entry name" value="PHD_BRPF_JADE_like"/>
    <property type="match status" value="1"/>
</dbReference>
<proteinExistence type="predicted"/>
<protein>
    <recommendedName>
        <fullName evidence="13">PHD-type domain-containing protein</fullName>
    </recommendedName>
</protein>
<dbReference type="PROSITE" id="PS50016">
    <property type="entry name" value="ZF_PHD_2"/>
    <property type="match status" value="1"/>
</dbReference>
<dbReference type="GO" id="GO:0008270">
    <property type="term" value="F:zinc ion binding"/>
    <property type="evidence" value="ECO:0007669"/>
    <property type="project" value="UniProtKB-KW"/>
</dbReference>
<name>A0A642USU6_9ASCO</name>
<gene>
    <name evidence="11" type="ORF">TRICI_005405</name>
</gene>
<evidence type="ECO:0000256" key="4">
    <source>
        <dbReference type="ARBA" id="ARBA00022771"/>
    </source>
</evidence>
<comment type="subcellular location">
    <subcellularLocation>
        <location evidence="1">Nucleus</location>
    </subcellularLocation>
</comment>
<dbReference type="AlphaFoldDB" id="A0A642USU6"/>
<dbReference type="Gene3D" id="3.30.40.10">
    <property type="entry name" value="Zinc/RING finger domain, C3HC4 (zinc finger)"/>
    <property type="match status" value="2"/>
</dbReference>
<dbReference type="Pfam" id="PF13832">
    <property type="entry name" value="zf-HC5HC2H_2"/>
    <property type="match status" value="1"/>
</dbReference>
<dbReference type="PROSITE" id="PS51805">
    <property type="entry name" value="EPHD"/>
    <property type="match status" value="1"/>
</dbReference>
<dbReference type="EMBL" id="SWFS01000425">
    <property type="protein sequence ID" value="KAA8904708.1"/>
    <property type="molecule type" value="Genomic_DNA"/>
</dbReference>
<evidence type="ECO:0000256" key="1">
    <source>
        <dbReference type="ARBA" id="ARBA00004123"/>
    </source>
</evidence>
<dbReference type="GO" id="GO:0006357">
    <property type="term" value="P:regulation of transcription by RNA polymerase II"/>
    <property type="evidence" value="ECO:0007669"/>
    <property type="project" value="TreeGrafter"/>
</dbReference>
<evidence type="ECO:0000256" key="2">
    <source>
        <dbReference type="ARBA" id="ARBA00022723"/>
    </source>
</evidence>
<dbReference type="PANTHER" id="PTHR13793">
    <property type="entry name" value="PHD FINGER PROTEINS"/>
    <property type="match status" value="1"/>
</dbReference>
<comment type="caution">
    <text evidence="11">The sequence shown here is derived from an EMBL/GenBank/DDBJ whole genome shotgun (WGS) entry which is preliminary data.</text>
</comment>
<accession>A0A642USU6</accession>
<dbReference type="InterPro" id="IPR034732">
    <property type="entry name" value="EPHD"/>
</dbReference>
<evidence type="ECO:0000259" key="10">
    <source>
        <dbReference type="PROSITE" id="PS51805"/>
    </source>
</evidence>
<dbReference type="InterPro" id="IPR013083">
    <property type="entry name" value="Znf_RING/FYVE/PHD"/>
</dbReference>
<dbReference type="SUPFAM" id="SSF57903">
    <property type="entry name" value="FYVE/PHD zinc finger"/>
    <property type="match status" value="1"/>
</dbReference>
<evidence type="ECO:0000313" key="12">
    <source>
        <dbReference type="Proteomes" id="UP000761534"/>
    </source>
</evidence>
<dbReference type="FunFam" id="3.30.40.10:FF:000007">
    <property type="entry name" value="Bromodomain containing 1, isoform CRA_b"/>
    <property type="match status" value="1"/>
</dbReference>
<evidence type="ECO:0000256" key="8">
    <source>
        <dbReference type="SAM" id="MobiDB-lite"/>
    </source>
</evidence>
<evidence type="ECO:0008006" key="13">
    <source>
        <dbReference type="Google" id="ProtNLM"/>
    </source>
</evidence>
<reference evidence="11" key="1">
    <citation type="journal article" date="2019" name="G3 (Bethesda)">
        <title>Genome Assemblies of Two Rare Opportunistic Yeast Pathogens: Diutina rugosa (syn. Candida rugosa) and Trichomonascus ciferrii (syn. Candida ciferrii).</title>
        <authorList>
            <person name="Mixao V."/>
            <person name="Saus E."/>
            <person name="Hansen A.P."/>
            <person name="Lass-Florl C."/>
            <person name="Gabaldon T."/>
        </authorList>
    </citation>
    <scope>NUCLEOTIDE SEQUENCE</scope>
    <source>
        <strain evidence="11">CBS 4856</strain>
    </source>
</reference>
<dbReference type="InterPro" id="IPR011011">
    <property type="entry name" value="Znf_FYVE_PHD"/>
</dbReference>
<keyword evidence="5" id="KW-0862">Zinc</keyword>
<dbReference type="InterPro" id="IPR019542">
    <property type="entry name" value="Enhancer_polycomb-like_N"/>
</dbReference>